<proteinExistence type="inferred from homology"/>
<dbReference type="PANTHER" id="PTHR47235">
    <property type="entry name" value="BLR6548 PROTEIN"/>
    <property type="match status" value="1"/>
</dbReference>
<dbReference type="CDD" id="cd06343">
    <property type="entry name" value="PBP1_ABC_ligand_binding-like"/>
    <property type="match status" value="1"/>
</dbReference>
<dbReference type="InterPro" id="IPR028081">
    <property type="entry name" value="Leu-bd"/>
</dbReference>
<dbReference type="Pfam" id="PF13458">
    <property type="entry name" value="Peripla_BP_6"/>
    <property type="match status" value="1"/>
</dbReference>
<dbReference type="SUPFAM" id="SSF53822">
    <property type="entry name" value="Periplasmic binding protein-like I"/>
    <property type="match status" value="1"/>
</dbReference>
<accession>A0A931MGG4</accession>
<evidence type="ECO:0000313" key="6">
    <source>
        <dbReference type="Proteomes" id="UP000651050"/>
    </source>
</evidence>
<dbReference type="EMBL" id="JADWYS010000001">
    <property type="protein sequence ID" value="MBG9388022.1"/>
    <property type="molecule type" value="Genomic_DNA"/>
</dbReference>
<reference evidence="5" key="1">
    <citation type="submission" date="2020-11" db="EMBL/GenBank/DDBJ databases">
        <title>Bacterial whole genome sequence for Caenimonas sp. DR4.4.</title>
        <authorList>
            <person name="Le V."/>
            <person name="Ko S.-R."/>
            <person name="Ahn C.-Y."/>
            <person name="Oh H.-M."/>
        </authorList>
    </citation>
    <scope>NUCLEOTIDE SEQUENCE</scope>
    <source>
        <strain evidence="5">DR4.4</strain>
    </source>
</reference>
<feature type="chain" id="PRO_5037234267" evidence="3">
    <location>
        <begin position="23"/>
        <end position="384"/>
    </location>
</feature>
<keyword evidence="6" id="KW-1185">Reference proteome</keyword>
<evidence type="ECO:0000256" key="1">
    <source>
        <dbReference type="ARBA" id="ARBA00010062"/>
    </source>
</evidence>
<dbReference type="Gene3D" id="3.40.50.2300">
    <property type="match status" value="2"/>
</dbReference>
<feature type="domain" description="Leucine-binding protein" evidence="4">
    <location>
        <begin position="32"/>
        <end position="372"/>
    </location>
</feature>
<evidence type="ECO:0000313" key="5">
    <source>
        <dbReference type="EMBL" id="MBG9388022.1"/>
    </source>
</evidence>
<protein>
    <submittedName>
        <fullName evidence="5">ABC transporter substrate-binding protein</fullName>
    </submittedName>
</protein>
<dbReference type="AlphaFoldDB" id="A0A931MGG4"/>
<comment type="similarity">
    <text evidence="1">Belongs to the leucine-binding protein family.</text>
</comment>
<gene>
    <name evidence="5" type="ORF">I5803_08320</name>
</gene>
<name>A0A931MGG4_9BURK</name>
<sequence length="384" mass="41519">MNRSLRALAALALAVAALGAHAQQQGITDTEILIGDVMPLTGPPALGGIAHNIGVRVAVAEVNAAGGINGRKVRLITEDDGYVNTRTIQAVRKLATVDKVFGITTVSGANQGLAALPVIEQTGVLTFSVMGFSKQLYDPVKKNVFVIGQTYDVLFDDMTTFMAKKYPGRKWGIVSQDDESGEIVREGFERAAKAASLNVVSRQIYKKGQQDFSSEMAKFKHDGGDILIAGGIVNENVAMVKELERLGLKVPMGMFYVGRYPITLELMGAASDGTLWADYVEAETGPKGAAFLERVKKTVSEDEFKRVNRFTLTGYASARTMFEAIRQCGKAVTWACAIDRLEAMRGYDTGVMAPVAFSKTSHFSVQKPIVMEAVYGTRSFKPVP</sequence>
<dbReference type="RefSeq" id="WP_196985901.1">
    <property type="nucleotide sequence ID" value="NZ_JADWYS010000001.1"/>
</dbReference>
<evidence type="ECO:0000256" key="2">
    <source>
        <dbReference type="ARBA" id="ARBA00022729"/>
    </source>
</evidence>
<feature type="signal peptide" evidence="3">
    <location>
        <begin position="1"/>
        <end position="22"/>
    </location>
</feature>
<organism evidence="5 6">
    <name type="scientific">Caenimonas aquaedulcis</name>
    <dbReference type="NCBI Taxonomy" id="2793270"/>
    <lineage>
        <taxon>Bacteria</taxon>
        <taxon>Pseudomonadati</taxon>
        <taxon>Pseudomonadota</taxon>
        <taxon>Betaproteobacteria</taxon>
        <taxon>Burkholderiales</taxon>
        <taxon>Comamonadaceae</taxon>
        <taxon>Caenimonas</taxon>
    </lineage>
</organism>
<dbReference type="PANTHER" id="PTHR47235:SF1">
    <property type="entry name" value="BLR6548 PROTEIN"/>
    <property type="match status" value="1"/>
</dbReference>
<dbReference type="InterPro" id="IPR028082">
    <property type="entry name" value="Peripla_BP_I"/>
</dbReference>
<dbReference type="Proteomes" id="UP000651050">
    <property type="component" value="Unassembled WGS sequence"/>
</dbReference>
<keyword evidence="2 3" id="KW-0732">Signal</keyword>
<comment type="caution">
    <text evidence="5">The sequence shown here is derived from an EMBL/GenBank/DDBJ whole genome shotgun (WGS) entry which is preliminary data.</text>
</comment>
<evidence type="ECO:0000256" key="3">
    <source>
        <dbReference type="SAM" id="SignalP"/>
    </source>
</evidence>
<evidence type="ECO:0000259" key="4">
    <source>
        <dbReference type="Pfam" id="PF13458"/>
    </source>
</evidence>